<dbReference type="RefSeq" id="WP_103200913.1">
    <property type="nucleotide sequence ID" value="NZ_JAERHV010000002.1"/>
</dbReference>
<dbReference type="PANTHER" id="PTHR30336">
    <property type="entry name" value="INNER MEMBRANE PROTEIN, PROBABLE PERMEASE"/>
    <property type="match status" value="1"/>
</dbReference>
<dbReference type="InterPro" id="IPR003848">
    <property type="entry name" value="DUF218"/>
</dbReference>
<sequence length="285" mass="32278">MEEKRLVIVLGKRLFKNALTPEGVSRVDALVDAMASGKIEPGSRIAFCGGVTQGQTRSEAIAMFDYFQQRCHANNLAFSAQNILLEEHSTSTVENIFEVSRLLNQSGQCSAGSVLKVTFVSNDYHLKRIFEIQQLMDEQGLLRVLRERCAQHGVHLDIRHDLEAHVSVPYPNVGGEAQLFLLIDELTTYRVYLEGVARGVFQCPLKEVRRIPYQKAQEALRAIRSVLAQHAEFSAYYHDFAQLQQWIEESDIEQEPASISQIARCFNRTLVGLNRRFDPEQALRG</sequence>
<dbReference type="PANTHER" id="PTHR30336:SF20">
    <property type="entry name" value="DUF218 DOMAIN-CONTAINING PROTEIN"/>
    <property type="match status" value="1"/>
</dbReference>
<dbReference type="AlphaFoldDB" id="A0A2S3QZB3"/>
<accession>A0A2S3QZB3</accession>
<reference evidence="2 3" key="1">
    <citation type="journal article" date="2018" name="Front. Microbiol.">
        <title>Phylogeny of Vibrio vulnificus from the Analysis of the Core-Genome: Implications for Intra-Species Taxonomy.</title>
        <authorList>
            <person name="Roig F.J."/>
            <person name="Gonzalez-Candelas F."/>
            <person name="Sanjuan E."/>
            <person name="Fouz B."/>
            <person name="Feil E.J."/>
            <person name="Llorens C."/>
            <person name="Baker-Austin C."/>
            <person name="Oliver J.D."/>
            <person name="Danin-Poleg Y."/>
            <person name="Gibas C.J."/>
            <person name="Kashi Y."/>
            <person name="Gulig P.A."/>
            <person name="Morrison S.S."/>
            <person name="Amaro C."/>
        </authorList>
    </citation>
    <scope>NUCLEOTIDE SEQUENCE [LARGE SCALE GENOMIC DNA]</scope>
    <source>
        <strain evidence="2 3">CECT4608</strain>
    </source>
</reference>
<gene>
    <name evidence="2" type="ORF">CRN52_18445</name>
</gene>
<feature type="domain" description="DUF218" evidence="1">
    <location>
        <begin position="6"/>
        <end position="131"/>
    </location>
</feature>
<dbReference type="InterPro" id="IPR051599">
    <property type="entry name" value="Cell_Envelope_Assoc"/>
</dbReference>
<dbReference type="EMBL" id="PDGH01000124">
    <property type="protein sequence ID" value="POB44580.1"/>
    <property type="molecule type" value="Genomic_DNA"/>
</dbReference>
<dbReference type="Gene3D" id="3.40.50.620">
    <property type="entry name" value="HUPs"/>
    <property type="match status" value="1"/>
</dbReference>
<evidence type="ECO:0000259" key="1">
    <source>
        <dbReference type="Pfam" id="PF02698"/>
    </source>
</evidence>
<dbReference type="Proteomes" id="UP000237466">
    <property type="component" value="Unassembled WGS sequence"/>
</dbReference>
<protein>
    <recommendedName>
        <fullName evidence="1">DUF218 domain-containing protein</fullName>
    </recommendedName>
</protein>
<comment type="caution">
    <text evidence="2">The sequence shown here is derived from an EMBL/GenBank/DDBJ whole genome shotgun (WGS) entry which is preliminary data.</text>
</comment>
<organism evidence="2 3">
    <name type="scientific">Vibrio vulnificus</name>
    <dbReference type="NCBI Taxonomy" id="672"/>
    <lineage>
        <taxon>Bacteria</taxon>
        <taxon>Pseudomonadati</taxon>
        <taxon>Pseudomonadota</taxon>
        <taxon>Gammaproteobacteria</taxon>
        <taxon>Vibrionales</taxon>
        <taxon>Vibrionaceae</taxon>
        <taxon>Vibrio</taxon>
    </lineage>
</organism>
<name>A0A2S3QZB3_VIBVL</name>
<dbReference type="Pfam" id="PF02698">
    <property type="entry name" value="DUF218"/>
    <property type="match status" value="1"/>
</dbReference>
<evidence type="ECO:0000313" key="2">
    <source>
        <dbReference type="EMBL" id="POB44580.1"/>
    </source>
</evidence>
<evidence type="ECO:0000313" key="3">
    <source>
        <dbReference type="Proteomes" id="UP000237466"/>
    </source>
</evidence>
<dbReference type="InterPro" id="IPR014729">
    <property type="entry name" value="Rossmann-like_a/b/a_fold"/>
</dbReference>
<dbReference type="CDD" id="cd06259">
    <property type="entry name" value="YdcF-like"/>
    <property type="match status" value="1"/>
</dbReference>
<proteinExistence type="predicted"/>
<dbReference type="GO" id="GO:0005886">
    <property type="term" value="C:plasma membrane"/>
    <property type="evidence" value="ECO:0007669"/>
    <property type="project" value="TreeGrafter"/>
</dbReference>